<reference evidence="4 5" key="1">
    <citation type="submission" date="2020-05" db="EMBL/GenBank/DDBJ databases">
        <title>Actinomadura verrucosospora NRRL-B18236 (PFL_A860) Genome sequencing and assembly.</title>
        <authorList>
            <person name="Samborskyy M."/>
        </authorList>
    </citation>
    <scope>NUCLEOTIDE SEQUENCE [LARGE SCALE GENOMIC DNA]</scope>
    <source>
        <strain evidence="4 5">NRRL:B18236</strain>
    </source>
</reference>
<keyword evidence="4" id="KW-0808">Transferase</keyword>
<evidence type="ECO:0000256" key="2">
    <source>
        <dbReference type="SAM" id="MobiDB-lite"/>
    </source>
</evidence>
<dbReference type="Pfam" id="PF02384">
    <property type="entry name" value="N6_Mtase"/>
    <property type="match status" value="1"/>
</dbReference>
<evidence type="ECO:0000259" key="3">
    <source>
        <dbReference type="Pfam" id="PF02384"/>
    </source>
</evidence>
<dbReference type="GO" id="GO:0003677">
    <property type="term" value="F:DNA binding"/>
    <property type="evidence" value="ECO:0007669"/>
    <property type="project" value="InterPro"/>
</dbReference>
<keyword evidence="5" id="KW-1185">Reference proteome</keyword>
<feature type="domain" description="DNA methylase adenine-specific" evidence="3">
    <location>
        <begin position="159"/>
        <end position="328"/>
    </location>
</feature>
<dbReference type="CDD" id="cd02440">
    <property type="entry name" value="AdoMet_MTases"/>
    <property type="match status" value="1"/>
</dbReference>
<organism evidence="4 5">
    <name type="scientific">Actinomadura verrucosospora</name>
    <dbReference type="NCBI Taxonomy" id="46165"/>
    <lineage>
        <taxon>Bacteria</taxon>
        <taxon>Bacillati</taxon>
        <taxon>Actinomycetota</taxon>
        <taxon>Actinomycetes</taxon>
        <taxon>Streptosporangiales</taxon>
        <taxon>Thermomonosporaceae</taxon>
        <taxon>Actinomadura</taxon>
    </lineage>
</organism>
<name>A0A7D3ZVY2_ACTVE</name>
<dbReference type="PRINTS" id="PR00507">
    <property type="entry name" value="N12N6MTFRASE"/>
</dbReference>
<dbReference type="PROSITE" id="PS00092">
    <property type="entry name" value="N6_MTASE"/>
    <property type="match status" value="1"/>
</dbReference>
<dbReference type="EMBL" id="CP053892">
    <property type="protein sequence ID" value="QKG20366.1"/>
    <property type="molecule type" value="Genomic_DNA"/>
</dbReference>
<evidence type="ECO:0000313" key="5">
    <source>
        <dbReference type="Proteomes" id="UP000501240"/>
    </source>
</evidence>
<dbReference type="InterPro" id="IPR029063">
    <property type="entry name" value="SAM-dependent_MTases_sf"/>
</dbReference>
<dbReference type="SUPFAM" id="SSF53335">
    <property type="entry name" value="S-adenosyl-L-methionine-dependent methyltransferases"/>
    <property type="match status" value="1"/>
</dbReference>
<dbReference type="InterPro" id="IPR003356">
    <property type="entry name" value="DNA_methylase_A-5"/>
</dbReference>
<dbReference type="Proteomes" id="UP000501240">
    <property type="component" value="Chromosome"/>
</dbReference>
<dbReference type="Gene3D" id="3.40.50.150">
    <property type="entry name" value="Vaccinia Virus protein VP39"/>
    <property type="match status" value="1"/>
</dbReference>
<keyword evidence="1" id="KW-0680">Restriction system</keyword>
<gene>
    <name evidence="4" type="ORF">ACTIVE_2004</name>
</gene>
<keyword evidence="4" id="KW-0489">Methyltransferase</keyword>
<evidence type="ECO:0000313" key="4">
    <source>
        <dbReference type="EMBL" id="QKG20366.1"/>
    </source>
</evidence>
<evidence type="ECO:0000256" key="1">
    <source>
        <dbReference type="ARBA" id="ARBA00022747"/>
    </source>
</evidence>
<dbReference type="GO" id="GO:0032259">
    <property type="term" value="P:methylation"/>
    <property type="evidence" value="ECO:0007669"/>
    <property type="project" value="UniProtKB-KW"/>
</dbReference>
<dbReference type="RefSeq" id="WP_173094793.1">
    <property type="nucleotide sequence ID" value="NZ_CP053892.1"/>
</dbReference>
<dbReference type="AlphaFoldDB" id="A0A7D3ZVY2"/>
<proteinExistence type="predicted"/>
<dbReference type="GO" id="GO:0008170">
    <property type="term" value="F:N-methyltransferase activity"/>
    <property type="evidence" value="ECO:0007669"/>
    <property type="project" value="InterPro"/>
</dbReference>
<dbReference type="GO" id="GO:0009307">
    <property type="term" value="P:DNA restriction-modification system"/>
    <property type="evidence" value="ECO:0007669"/>
    <property type="project" value="UniProtKB-KW"/>
</dbReference>
<dbReference type="REBASE" id="385896">
    <property type="entry name" value="M.Ave18236ORF2004P"/>
</dbReference>
<accession>A0A7D3ZVY2</accession>
<protein>
    <submittedName>
        <fullName evidence="4">Type I restriction system adenine methylase</fullName>
    </submittedName>
</protein>
<feature type="region of interest" description="Disordered" evidence="2">
    <location>
        <begin position="100"/>
        <end position="122"/>
    </location>
</feature>
<dbReference type="InterPro" id="IPR052916">
    <property type="entry name" value="Type-I_RE_MTase_Subunit"/>
</dbReference>
<dbReference type="PANTHER" id="PTHR42998">
    <property type="entry name" value="TYPE I RESTRICTION ENZYME HINDVIIP M PROTEIN-RELATED"/>
    <property type="match status" value="1"/>
</dbReference>
<dbReference type="PANTHER" id="PTHR42998:SF1">
    <property type="entry name" value="TYPE I RESTRICTION ENZYME HINDI METHYLASE SUBUNIT"/>
    <property type="match status" value="1"/>
</dbReference>
<dbReference type="InterPro" id="IPR002052">
    <property type="entry name" value="DNA_methylase_N6_adenine_CS"/>
</dbReference>
<sequence length="614" mass="64846">MSGDPGVTAGDIARLAGVGRATVSNWRRRHDDFPRPVGGTAASPLFSLADVEDWLTRNGKPFEVSAGDRLWQRLRASGDDFRLADLVGWAGLRLLETRGGTAARRPDDGAMPPRPGTVPRDPGLPALLDDLAAERGHRAAFDLLVERYVAAHSRRLTVTRPDVARLMTRLACRKGDVVLDPACGLGTLLLSASGARHALAQDSDPAAARIAAVRLRLAGTPADVVAADSLRGDAFPGEAADAVVCDPPFGDRAWGHGELTGDPRWEYGLPPRGEPELAWVQHCLAHVRPGGRAAVLMPPAVASRRPGRRIRGSLLRAGALRAVITLAPGGPDLWLLRRPEPGERPPGAVLLLDAAGDLGRAEREWRRHERGAGAESAVPVIDLLDDEVDLGPARHRPRQSGAAFGRRFTGALDRFAAAAPAPPALDLLPEPRPLPFTTIAELSRTGAVAVRHAPARLPAGGDVAVLTAGDLASGSAPSGTAAADPDLVMLEPGDVVAAAAGTARVVGDERAALGPYLTLYRPDPGRLDPAFLAGFLTFARTRTGTGSSRTDLRRMRVPRLSPERQRDYGRAFAEMAELTATLREMSALGEDLVRLSFDGLLDGHLAPGPAAAPR</sequence>